<evidence type="ECO:0000313" key="1">
    <source>
        <dbReference type="EMBL" id="QAU04004.1"/>
    </source>
</evidence>
<gene>
    <name evidence="1" type="ORF">Henu6_gp201</name>
</gene>
<dbReference type="Proteomes" id="UP000289169">
    <property type="component" value="Segment"/>
</dbReference>
<organism evidence="1 2">
    <name type="scientific">Acinetobacter phage Henu6</name>
    <dbReference type="NCBI Taxonomy" id="2500136"/>
    <lineage>
        <taxon>Viruses</taxon>
        <taxon>Duplodnaviria</taxon>
        <taxon>Heunggongvirae</taxon>
        <taxon>Uroviricota</taxon>
        <taxon>Caudoviricetes</taxon>
        <taxon>Pantevenvirales</taxon>
        <taxon>Straboviridae</taxon>
        <taxon>Twarogvirinae</taxon>
        <taxon>Zedzedvirus</taxon>
        <taxon>Zedzedvirus zz1</taxon>
    </lineage>
</organism>
<dbReference type="EMBL" id="MK240351">
    <property type="protein sequence ID" value="QAU04004.1"/>
    <property type="molecule type" value="Genomic_DNA"/>
</dbReference>
<sequence length="96" mass="10597">MILFQKVGIKGVKCLRAYSSKAEQQTHNLKVGISKFPGPTKFKTSWQNWLCGGLQIRVDEGSNPSGVSMGTVSLNSKAADNVVDWRCEHSRYPPNS</sequence>
<reference evidence="1 2" key="1">
    <citation type="submission" date="2018-11" db="EMBL/GenBank/DDBJ databases">
        <authorList>
            <person name="Teng T."/>
        </authorList>
    </citation>
    <scope>NUCLEOTIDE SEQUENCE [LARGE SCALE GENOMIC DNA]</scope>
</reference>
<evidence type="ECO:0000313" key="2">
    <source>
        <dbReference type="Proteomes" id="UP000289169"/>
    </source>
</evidence>
<accession>A0A410T5S8</accession>
<proteinExistence type="predicted"/>
<protein>
    <submittedName>
        <fullName evidence="1">Uncharacterized protein</fullName>
    </submittedName>
</protein>
<name>A0A410T5S8_9CAUD</name>